<organism evidence="1 2">
    <name type="scientific">Prolixibacter bellariivorans</name>
    <dbReference type="NCBI Taxonomy" id="314319"/>
    <lineage>
        <taxon>Bacteria</taxon>
        <taxon>Pseudomonadati</taxon>
        <taxon>Bacteroidota</taxon>
        <taxon>Bacteroidia</taxon>
        <taxon>Marinilabiliales</taxon>
        <taxon>Prolixibacteraceae</taxon>
        <taxon>Prolixibacter</taxon>
    </lineage>
</organism>
<protein>
    <recommendedName>
        <fullName evidence="3">DUF481 domain-containing protein</fullName>
    </recommendedName>
</protein>
<dbReference type="OrthoDB" id="1489343at2"/>
<evidence type="ECO:0000313" key="2">
    <source>
        <dbReference type="Proteomes" id="UP000391834"/>
    </source>
</evidence>
<dbReference type="EMBL" id="BLAX01000001">
    <property type="protein sequence ID" value="GET31321.1"/>
    <property type="molecule type" value="Genomic_DNA"/>
</dbReference>
<proteinExistence type="predicted"/>
<reference evidence="1 2" key="1">
    <citation type="submission" date="2019-10" db="EMBL/GenBank/DDBJ databases">
        <title>Prolixibacter strains distinguished by the presence of nitrate reductase genes were adept at nitrate-dependent anaerobic corrosion of metallic iron and carbon steel.</title>
        <authorList>
            <person name="Iino T."/>
            <person name="Shono N."/>
            <person name="Ito K."/>
            <person name="Nakamura R."/>
            <person name="Sueoka K."/>
            <person name="Harayama S."/>
            <person name="Ohkuma M."/>
        </authorList>
    </citation>
    <scope>NUCLEOTIDE SEQUENCE [LARGE SCALE GENOMIC DNA]</scope>
    <source>
        <strain evidence="1 2">JCM 13498</strain>
    </source>
</reference>
<evidence type="ECO:0008006" key="3">
    <source>
        <dbReference type="Google" id="ProtNLM"/>
    </source>
</evidence>
<keyword evidence="2" id="KW-1185">Reference proteome</keyword>
<comment type="caution">
    <text evidence="1">The sequence shown here is derived from an EMBL/GenBank/DDBJ whole genome shotgun (WGS) entry which is preliminary data.</text>
</comment>
<dbReference type="RefSeq" id="WP_025866301.1">
    <property type="nucleotide sequence ID" value="NZ_BLAX01000001.1"/>
</dbReference>
<evidence type="ECO:0000313" key="1">
    <source>
        <dbReference type="EMBL" id="GET31321.1"/>
    </source>
</evidence>
<name>A0A5M4AUW0_9BACT</name>
<gene>
    <name evidence="1" type="ORF">PbJCM13498_01840</name>
</gene>
<sequence length="415" mass="48442">MMSKITLLGILLLFFQLNNKSYGQAPIEKKHSLNFFLDCHDCDFSFVRQKLKFVSFVRDPKEADVQILVSDSKTGSGGKKYYLNFIGLNSLKGQDFEYGYTSNQLDSDDDIRRGLLKRLETGILQYYSKTGYFDELDINLGMRDGKRVVDKYNDPWKKWVFQVDAGSYLKMEASKNEYSLNTEVQSEKVTEAWKTKFKGEYNIDHESYLDNGEKIVNNQNSTDFSANYIKSLNPRWSAGIFGEYLSDTYINTKNSERLYAGLEYNIFPWDMSNRKVFILRYTTGVQNYVYYEETIYNKIREIRAYQAIKLELQLVQPWGTIESSLEGSNYFHDFSKNKLTFNSKFSVRLAKQFSVYGKMKAQVVHDQLYLSKGDASLEDVLLQRRKLATTYEVKMEIGLRFTFGSIYNSVINERF</sequence>
<dbReference type="Proteomes" id="UP000391834">
    <property type="component" value="Unassembled WGS sequence"/>
</dbReference>
<dbReference type="AlphaFoldDB" id="A0A5M4AUW0"/>
<accession>A0A5M4AUW0</accession>